<dbReference type="Proteomes" id="UP000612899">
    <property type="component" value="Unassembled WGS sequence"/>
</dbReference>
<gene>
    <name evidence="2" type="ORF">Rhe02_28780</name>
</gene>
<protein>
    <recommendedName>
        <fullName evidence="1">HTH cro/C1-type domain-containing protein</fullName>
    </recommendedName>
</protein>
<name>A0A8J3VG83_9ACTN</name>
<dbReference type="CDD" id="cd00093">
    <property type="entry name" value="HTH_XRE"/>
    <property type="match status" value="1"/>
</dbReference>
<dbReference type="SUPFAM" id="SSF47413">
    <property type="entry name" value="lambda repressor-like DNA-binding domains"/>
    <property type="match status" value="1"/>
</dbReference>
<evidence type="ECO:0000313" key="3">
    <source>
        <dbReference type="Proteomes" id="UP000612899"/>
    </source>
</evidence>
<dbReference type="InterPro" id="IPR001387">
    <property type="entry name" value="Cro/C1-type_HTH"/>
</dbReference>
<reference evidence="2" key="1">
    <citation type="submission" date="2021-01" db="EMBL/GenBank/DDBJ databases">
        <title>Whole genome shotgun sequence of Rhizocola hellebori NBRC 109834.</title>
        <authorList>
            <person name="Komaki H."/>
            <person name="Tamura T."/>
        </authorList>
    </citation>
    <scope>NUCLEOTIDE SEQUENCE</scope>
    <source>
        <strain evidence="2">NBRC 109834</strain>
    </source>
</reference>
<dbReference type="AlphaFoldDB" id="A0A8J3VG83"/>
<evidence type="ECO:0000313" key="2">
    <source>
        <dbReference type="EMBL" id="GIH04811.1"/>
    </source>
</evidence>
<keyword evidence="3" id="KW-1185">Reference proteome</keyword>
<dbReference type="Pfam" id="PF19054">
    <property type="entry name" value="DUF5753"/>
    <property type="match status" value="1"/>
</dbReference>
<feature type="domain" description="HTH cro/C1-type" evidence="1">
    <location>
        <begin position="19"/>
        <end position="74"/>
    </location>
</feature>
<dbReference type="Pfam" id="PF13560">
    <property type="entry name" value="HTH_31"/>
    <property type="match status" value="1"/>
</dbReference>
<dbReference type="EMBL" id="BONY01000015">
    <property type="protein sequence ID" value="GIH04811.1"/>
    <property type="molecule type" value="Genomic_DNA"/>
</dbReference>
<dbReference type="GO" id="GO:0003677">
    <property type="term" value="F:DNA binding"/>
    <property type="evidence" value="ECO:0007669"/>
    <property type="project" value="InterPro"/>
</dbReference>
<comment type="caution">
    <text evidence="2">The sequence shown here is derived from an EMBL/GenBank/DDBJ whole genome shotgun (WGS) entry which is preliminary data.</text>
</comment>
<proteinExistence type="predicted"/>
<dbReference type="InterPro" id="IPR010982">
    <property type="entry name" value="Lambda_DNA-bd_dom_sf"/>
</dbReference>
<dbReference type="Gene3D" id="1.10.260.40">
    <property type="entry name" value="lambda repressor-like DNA-binding domains"/>
    <property type="match status" value="1"/>
</dbReference>
<evidence type="ECO:0000259" key="1">
    <source>
        <dbReference type="PROSITE" id="PS50943"/>
    </source>
</evidence>
<dbReference type="PROSITE" id="PS50943">
    <property type="entry name" value="HTH_CROC1"/>
    <property type="match status" value="1"/>
</dbReference>
<dbReference type="InterPro" id="IPR043917">
    <property type="entry name" value="DUF5753"/>
</dbReference>
<organism evidence="2 3">
    <name type="scientific">Rhizocola hellebori</name>
    <dbReference type="NCBI Taxonomy" id="1392758"/>
    <lineage>
        <taxon>Bacteria</taxon>
        <taxon>Bacillati</taxon>
        <taxon>Actinomycetota</taxon>
        <taxon>Actinomycetes</taxon>
        <taxon>Micromonosporales</taxon>
        <taxon>Micromonosporaceae</taxon>
        <taxon>Rhizocola</taxon>
    </lineage>
</organism>
<sequence>MSSQAKGPTVARRRLRIALRAAREGASLTQEHAAELLEWSLSKVIRIEAGTVGISSTDLRASLQLYNVTNPAEVHRLLALARIARQRDWLAPYKEHLPTAYSAYIGLEREASALYFYQPLVIPGIMQTEAYATAVIPSTAPTVPPEEKRVISKRVRFERQRNLLNGADGPVIDAILDESVLHRIFGGAAIMREQLLHLVTLGNSPRISLRVLAFNAGINTLSGPFVVLEFPDQADADAVYLESAVSTSHVLDRADGITKHRQVFDRLSAASMSPADSLEYIALFAARYGDQIAQ</sequence>
<accession>A0A8J3VG83</accession>
<dbReference type="RefSeq" id="WP_203908687.1">
    <property type="nucleotide sequence ID" value="NZ_BONY01000015.1"/>
</dbReference>